<comment type="caution">
    <text evidence="2">The sequence shown here is derived from an EMBL/GenBank/DDBJ whole genome shotgun (WGS) entry which is preliminary data.</text>
</comment>
<feature type="non-terminal residue" evidence="2">
    <location>
        <position position="1"/>
    </location>
</feature>
<protein>
    <submittedName>
        <fullName evidence="2">Uncharacterized protein</fullName>
    </submittedName>
</protein>
<sequence>MVPLCGTGLLCLDLLRLLLVGRSSFYPSFSSHSLTYWFKRPSWISLSIWVFRVQHASVECPMVRWKSHQFALLLPKTFPSEGGGKCNNLVWHISLGIWALFSFRGVKCLLSGRFGASVVVGVLPPFPEPFSRPPSVVPLHVYISVWPRHLSEIAHHYAPVSVSGAPPSALTSSRMKSCQINSSFLPTLRSNTVGDPFWGDPDWYVRSSSRSVVNKISITMMMKAYEEEKLKKDKPITFLHFGLANHIFTKIMDLKTPKQFDKNNEKAKE</sequence>
<reference evidence="2" key="1">
    <citation type="submission" date="2018-05" db="EMBL/GenBank/DDBJ databases">
        <title>Draft genome of Mucuna pruriens seed.</title>
        <authorList>
            <person name="Nnadi N.E."/>
            <person name="Vos R."/>
            <person name="Hasami M.H."/>
            <person name="Devisetty U.K."/>
            <person name="Aguiy J.C."/>
        </authorList>
    </citation>
    <scope>NUCLEOTIDE SEQUENCE [LARGE SCALE GENOMIC DNA]</scope>
    <source>
        <strain evidence="2">JCA_2017</strain>
    </source>
</reference>
<dbReference type="Proteomes" id="UP000257109">
    <property type="component" value="Unassembled WGS sequence"/>
</dbReference>
<dbReference type="STRING" id="157652.A0A371HWC2"/>
<gene>
    <name evidence="2" type="ORF">CR513_08847</name>
</gene>
<feature type="chain" id="PRO_5016985047" evidence="1">
    <location>
        <begin position="26"/>
        <end position="269"/>
    </location>
</feature>
<keyword evidence="1" id="KW-0732">Signal</keyword>
<evidence type="ECO:0000313" key="3">
    <source>
        <dbReference type="Proteomes" id="UP000257109"/>
    </source>
</evidence>
<keyword evidence="3" id="KW-1185">Reference proteome</keyword>
<organism evidence="2 3">
    <name type="scientific">Mucuna pruriens</name>
    <name type="common">Velvet bean</name>
    <name type="synonym">Dolichos pruriens</name>
    <dbReference type="NCBI Taxonomy" id="157652"/>
    <lineage>
        <taxon>Eukaryota</taxon>
        <taxon>Viridiplantae</taxon>
        <taxon>Streptophyta</taxon>
        <taxon>Embryophyta</taxon>
        <taxon>Tracheophyta</taxon>
        <taxon>Spermatophyta</taxon>
        <taxon>Magnoliopsida</taxon>
        <taxon>eudicotyledons</taxon>
        <taxon>Gunneridae</taxon>
        <taxon>Pentapetalae</taxon>
        <taxon>rosids</taxon>
        <taxon>fabids</taxon>
        <taxon>Fabales</taxon>
        <taxon>Fabaceae</taxon>
        <taxon>Papilionoideae</taxon>
        <taxon>50 kb inversion clade</taxon>
        <taxon>NPAAA clade</taxon>
        <taxon>indigoferoid/millettioid clade</taxon>
        <taxon>Phaseoleae</taxon>
        <taxon>Mucuna</taxon>
    </lineage>
</organism>
<feature type="signal peptide" evidence="1">
    <location>
        <begin position="1"/>
        <end position="25"/>
    </location>
</feature>
<name>A0A371HWC2_MUCPR</name>
<proteinExistence type="predicted"/>
<evidence type="ECO:0000313" key="2">
    <source>
        <dbReference type="EMBL" id="RDY07091.1"/>
    </source>
</evidence>
<dbReference type="AlphaFoldDB" id="A0A371HWC2"/>
<evidence type="ECO:0000256" key="1">
    <source>
        <dbReference type="SAM" id="SignalP"/>
    </source>
</evidence>
<accession>A0A371HWC2</accession>
<dbReference type="EMBL" id="QJKJ01001550">
    <property type="protein sequence ID" value="RDY07091.1"/>
    <property type="molecule type" value="Genomic_DNA"/>
</dbReference>